<dbReference type="InterPro" id="IPR029209">
    <property type="entry name" value="DML1/Misato_tubulin"/>
</dbReference>
<dbReference type="Pfam" id="PF14881">
    <property type="entry name" value="Tubulin_3"/>
    <property type="match status" value="1"/>
</dbReference>
<dbReference type="EMBL" id="JAABOA010001710">
    <property type="protein sequence ID" value="KAF9581025.1"/>
    <property type="molecule type" value="Genomic_DNA"/>
</dbReference>
<dbReference type="Proteomes" id="UP000780801">
    <property type="component" value="Unassembled WGS sequence"/>
</dbReference>
<dbReference type="GO" id="GO:0007005">
    <property type="term" value="P:mitochondrion organization"/>
    <property type="evidence" value="ECO:0007669"/>
    <property type="project" value="InterPro"/>
</dbReference>
<dbReference type="InterPro" id="IPR049942">
    <property type="entry name" value="DML1/Misato"/>
</dbReference>
<dbReference type="Gene3D" id="3.40.50.1440">
    <property type="entry name" value="Tubulin/FtsZ, GTPase domain"/>
    <property type="match status" value="1"/>
</dbReference>
<reference evidence="2" key="1">
    <citation type="journal article" date="2020" name="Fungal Divers.">
        <title>Resolving the Mortierellaceae phylogeny through synthesis of multi-gene phylogenetics and phylogenomics.</title>
        <authorList>
            <person name="Vandepol N."/>
            <person name="Liber J."/>
            <person name="Desiro A."/>
            <person name="Na H."/>
            <person name="Kennedy M."/>
            <person name="Barry K."/>
            <person name="Grigoriev I.V."/>
            <person name="Miller A.N."/>
            <person name="O'Donnell K."/>
            <person name="Stajich J.E."/>
            <person name="Bonito G."/>
        </authorList>
    </citation>
    <scope>NUCLEOTIDE SEQUENCE</scope>
    <source>
        <strain evidence="2">KOD1015</strain>
    </source>
</reference>
<dbReference type="PANTHER" id="PTHR13391:SF0">
    <property type="entry name" value="PROTEIN MISATO HOMOLOG 1"/>
    <property type="match status" value="1"/>
</dbReference>
<accession>A0A9P6FSI6</accession>
<organism evidence="2 3">
    <name type="scientific">Lunasporangiospora selenospora</name>
    <dbReference type="NCBI Taxonomy" id="979761"/>
    <lineage>
        <taxon>Eukaryota</taxon>
        <taxon>Fungi</taxon>
        <taxon>Fungi incertae sedis</taxon>
        <taxon>Mucoromycota</taxon>
        <taxon>Mortierellomycotina</taxon>
        <taxon>Mortierellomycetes</taxon>
        <taxon>Mortierellales</taxon>
        <taxon>Mortierellaceae</taxon>
        <taxon>Lunasporangiospora</taxon>
    </lineage>
</organism>
<dbReference type="SUPFAM" id="SSF52490">
    <property type="entry name" value="Tubulin nucleotide-binding domain-like"/>
    <property type="match status" value="1"/>
</dbReference>
<gene>
    <name evidence="2" type="primary">DML1</name>
    <name evidence="2" type="ORF">BGW38_002111</name>
</gene>
<sequence length="299" mass="33512">MHADSFRDPSKMETFQEQEYELSAYQQHLEDEEKGLATEEEEEDIDMNEIKSWSDYTRVFYHPKSMVTLSGGYQLDSDFTSFDVFSYGRSAFAETEKGIQVMADVLDGWGGFTASFLEQLREDFPKTSIITFGVMDEKMADCSTLRKTQTVLVNEALTTTHLSRLSSLYVPVRAPTKSVLNLDGWSKNLRIDPTSRYHTSAFISSAIDSALLPCRLRQNSSLLADEIGSLNWRNITTIGTLSASLPFSFGGPSLPKLTGKNSSLLDLSSRRFTEDDQIYSQSVVLRGLEIAQFAKYSAG</sequence>
<dbReference type="AlphaFoldDB" id="A0A9P6FSI6"/>
<dbReference type="InterPro" id="IPR036525">
    <property type="entry name" value="Tubulin/FtsZ_GTPase_sf"/>
</dbReference>
<name>A0A9P6FSI6_9FUNG</name>
<evidence type="ECO:0000259" key="1">
    <source>
        <dbReference type="Pfam" id="PF14881"/>
    </source>
</evidence>
<feature type="domain" description="DML1/Misato tubulin" evidence="1">
    <location>
        <begin position="97"/>
        <end position="216"/>
    </location>
</feature>
<dbReference type="OrthoDB" id="271881at2759"/>
<dbReference type="PANTHER" id="PTHR13391">
    <property type="entry name" value="MITOCHONDRIAL DISTRIBUTION REGULATOR MISATO"/>
    <property type="match status" value="1"/>
</dbReference>
<protein>
    <submittedName>
        <fullName evidence="2">MtDNA inheritance, partitioning of the mitochondrial organelle</fullName>
    </submittedName>
</protein>
<proteinExistence type="predicted"/>
<keyword evidence="3" id="KW-1185">Reference proteome</keyword>
<comment type="caution">
    <text evidence="2">The sequence shown here is derived from an EMBL/GenBank/DDBJ whole genome shotgun (WGS) entry which is preliminary data.</text>
</comment>
<evidence type="ECO:0000313" key="3">
    <source>
        <dbReference type="Proteomes" id="UP000780801"/>
    </source>
</evidence>
<evidence type="ECO:0000313" key="2">
    <source>
        <dbReference type="EMBL" id="KAF9581025.1"/>
    </source>
</evidence>
<dbReference type="GO" id="GO:0005739">
    <property type="term" value="C:mitochondrion"/>
    <property type="evidence" value="ECO:0007669"/>
    <property type="project" value="TreeGrafter"/>
</dbReference>